<feature type="compositionally biased region" description="Acidic residues" evidence="5">
    <location>
        <begin position="1653"/>
        <end position="1666"/>
    </location>
</feature>
<feature type="compositionally biased region" description="Basic and acidic residues" evidence="5">
    <location>
        <begin position="1288"/>
        <end position="1299"/>
    </location>
</feature>
<evidence type="ECO:0000256" key="3">
    <source>
        <dbReference type="ARBA" id="ARBA00022942"/>
    </source>
</evidence>
<feature type="region of interest" description="Disordered" evidence="5">
    <location>
        <begin position="2046"/>
        <end position="2146"/>
    </location>
</feature>
<feature type="region of interest" description="Disordered" evidence="5">
    <location>
        <begin position="1805"/>
        <end position="1834"/>
    </location>
</feature>
<evidence type="ECO:0000313" key="9">
    <source>
        <dbReference type="EMBL" id="RMY57035.1"/>
    </source>
</evidence>
<dbReference type="SUPFAM" id="SSF50475">
    <property type="entry name" value="FMN-binding split barrel"/>
    <property type="match status" value="1"/>
</dbReference>
<dbReference type="Pfam" id="PF01851">
    <property type="entry name" value="PC_rep"/>
    <property type="match status" value="2"/>
</dbReference>
<dbReference type="GO" id="GO:0010181">
    <property type="term" value="F:FMN binding"/>
    <property type="evidence" value="ECO:0007669"/>
    <property type="project" value="InterPro"/>
</dbReference>
<evidence type="ECO:0008006" key="11">
    <source>
        <dbReference type="Google" id="ProtNLM"/>
    </source>
</evidence>
<feature type="region of interest" description="Disordered" evidence="5">
    <location>
        <begin position="1985"/>
        <end position="2030"/>
    </location>
</feature>
<feature type="domain" description="RPN1 N-terminal" evidence="7">
    <location>
        <begin position="1"/>
        <end position="268"/>
    </location>
</feature>
<dbReference type="SUPFAM" id="SSF48371">
    <property type="entry name" value="ARM repeat"/>
    <property type="match status" value="1"/>
</dbReference>
<dbReference type="Gene3D" id="2.30.110.10">
    <property type="entry name" value="Electron Transport, Fmn-binding Protein, Chain A"/>
    <property type="match status" value="1"/>
</dbReference>
<protein>
    <recommendedName>
        <fullName evidence="11">26S proteasome regulatory subunit RPN1</fullName>
    </recommendedName>
</protein>
<feature type="compositionally biased region" description="Polar residues" evidence="5">
    <location>
        <begin position="1819"/>
        <end position="1829"/>
    </location>
</feature>
<dbReference type="PANTHER" id="PTHR10943">
    <property type="entry name" value="26S PROTEASOME NON-ATPASE REGULATORY SUBUNIT"/>
    <property type="match status" value="1"/>
</dbReference>
<feature type="compositionally biased region" description="Polar residues" evidence="5">
    <location>
        <begin position="1332"/>
        <end position="1341"/>
    </location>
</feature>
<evidence type="ECO:0000259" key="6">
    <source>
        <dbReference type="Pfam" id="PF12766"/>
    </source>
</evidence>
<name>A0A3M7CY49_HORWE</name>
<dbReference type="OrthoDB" id="10252509at2759"/>
<comment type="function">
    <text evidence="4">Acts as a regulatory subunit of the 26 proteasome which is involved in the ATP-dependent degradation of ubiquitinated proteins.</text>
</comment>
<feature type="region of interest" description="Disordered" evidence="5">
    <location>
        <begin position="1850"/>
        <end position="1903"/>
    </location>
</feature>
<feature type="region of interest" description="Disordered" evidence="5">
    <location>
        <begin position="1382"/>
        <end position="1407"/>
    </location>
</feature>
<comment type="similarity">
    <text evidence="1">Belongs to the proteasome subunit S2 family.</text>
</comment>
<dbReference type="InterPro" id="IPR040892">
    <property type="entry name" value="RPN1_N"/>
</dbReference>
<keyword evidence="3" id="KW-0647">Proteasome</keyword>
<feature type="domain" description="Pyridoxamine 5'-phosphate oxidase Alr4036 family FMN-binding" evidence="6">
    <location>
        <begin position="832"/>
        <end position="962"/>
    </location>
</feature>
<dbReference type="FunFam" id="1.25.10.10:FF:000026">
    <property type="entry name" value="26S proteasome non-ATPase regulatory subunit 2"/>
    <property type="match status" value="1"/>
</dbReference>
<proteinExistence type="inferred from homology"/>
<feature type="compositionally biased region" description="Low complexity" evidence="5">
    <location>
        <begin position="1278"/>
        <end position="1287"/>
    </location>
</feature>
<dbReference type="InterPro" id="IPR002015">
    <property type="entry name" value="Proteasome/cyclosome_rpt"/>
</dbReference>
<feature type="region of interest" description="Disordered" evidence="5">
    <location>
        <begin position="1261"/>
        <end position="1343"/>
    </location>
</feature>
<dbReference type="GO" id="GO:0008540">
    <property type="term" value="C:proteasome regulatory particle, base subcomplex"/>
    <property type="evidence" value="ECO:0007669"/>
    <property type="project" value="TreeGrafter"/>
</dbReference>
<dbReference type="Proteomes" id="UP000270230">
    <property type="component" value="Unassembled WGS sequence"/>
</dbReference>
<dbReference type="Pfam" id="PF18051">
    <property type="entry name" value="RPN1_C"/>
    <property type="match status" value="1"/>
</dbReference>
<dbReference type="InterPro" id="IPR011989">
    <property type="entry name" value="ARM-like"/>
</dbReference>
<dbReference type="GO" id="GO:0034515">
    <property type="term" value="C:proteasome storage granule"/>
    <property type="evidence" value="ECO:0007669"/>
    <property type="project" value="TreeGrafter"/>
</dbReference>
<dbReference type="GO" id="GO:0043161">
    <property type="term" value="P:proteasome-mediated ubiquitin-dependent protein catabolic process"/>
    <property type="evidence" value="ECO:0007669"/>
    <property type="project" value="TreeGrafter"/>
</dbReference>
<dbReference type="InterPro" id="IPR016024">
    <property type="entry name" value="ARM-type_fold"/>
</dbReference>
<evidence type="ECO:0000259" key="8">
    <source>
        <dbReference type="Pfam" id="PF18051"/>
    </source>
</evidence>
<dbReference type="Pfam" id="PF17781">
    <property type="entry name" value="RPN1_RPN2_N"/>
    <property type="match status" value="1"/>
</dbReference>
<dbReference type="InterPro" id="IPR041433">
    <property type="entry name" value="RPN1_C"/>
</dbReference>
<dbReference type="VEuPathDB" id="FungiDB:BTJ68_03480"/>
<dbReference type="PANTHER" id="PTHR10943:SF1">
    <property type="entry name" value="26S PROTEASOME NON-ATPASE REGULATORY SUBUNIT 2"/>
    <property type="match status" value="1"/>
</dbReference>
<feature type="compositionally biased region" description="Polar residues" evidence="5">
    <location>
        <begin position="1990"/>
        <end position="2013"/>
    </location>
</feature>
<dbReference type="GO" id="GO:0005634">
    <property type="term" value="C:nucleus"/>
    <property type="evidence" value="ECO:0007669"/>
    <property type="project" value="TreeGrafter"/>
</dbReference>
<feature type="compositionally biased region" description="Acidic residues" evidence="5">
    <location>
        <begin position="1546"/>
        <end position="1555"/>
    </location>
</feature>
<comment type="caution">
    <text evidence="9">The sequence shown here is derived from an EMBL/GenBank/DDBJ whole genome shotgun (WGS) entry which is preliminary data.</text>
</comment>
<sequence length="2146" mass="237589">MTAVPKPLKFLRPHYEKLCETYEKWPDSEEKRSLADTLSVLGMTYSDDEERRDTLKYRLLAPSEGIGSWGHEYMRHLALEIGSEYQHRLDEEQDTEDLAQLTRTLVPFYLAHNAEADAVDILSELEMIDEIKEYLDENTYSRVCLYMVSMVPLLTYPDNDRFVRTAHDIYVHYKQLTQAMSLAIKLNDMDLIKADFAATKDKALKRQLAFILGRQRICLDLEGEDAEDPELQDCINNTKLPEHFKSLAKELNILDPKVPEDIYKSHLESSRTAGMTNTDSARHNLASAFVNAFVNAGFGEDKLMLVEGGVKQSWIWKVKEDGMISTAASAGMLMLWDVEMGLDKMDAYTYVPEDQIKAGAALGMGVMNSGVRLDSDPTMALLGDLEGKSVAHKMASIMGLGLAYAGSQKEDLLELLLPYVSDTSVDMQLSAMAALSLGLIFVGSAQSDVSEAIIQTFLDEDRTNQLKDKWTRFMTLGLALLFFGQQEEVDVVLETLKAIDHPMSKPASVLAEICAWTGTGAVLKLQQLLHICNEHIEEKEEKEGDDKKEEGEEKRDLSGDMLVQAYAVIGLSLVAMGEEVGQDMVLRQFGHLMHYGEANIRKAVPLAMGLISPSNPQMKVYDTLSRYSHDNDIDVAVNAIFAMGILGAGTNNARLAQLLRQLASYYHRDANALFMVRIAQGLLHMGKGTMSINPFHTDRSVMSRVGAAGLLTVAVSLIDNPKAFILGDHHYLLYFLVTAMHPRFLITLNEDLKPVQVNVRVGQAVDVVGQAGRPKTITGWQTQSTPVLLGYGERAELEDEEWICMANVMEGICILRKRNMASTSSAVAPQPAPWKSTFLEHVRKMDSPEFVFSSLHAAPKDSPSDYLPRARYCIFRGFWAELPENRHNDAPRNERNYESELPTFTTDVRMNKPIEIFSSSSGHAKDESQAKGSGGGGPCEAVWWIKGDTMVQWRMKGEAFIVGEDIEGEVEQSKESSGVRTAKSEIGSRMRVVKEEGRDQWSWKRELVGHFGNISPGMRGSFKNPPPGQPVDQPYDTNLKTGEKVTTLDDPVSRSNFRVVVIKPEEVESTDLSDPVKARRQRYTYDKSTGKWTHVETWPTNVQAGGRHAVTSPGEDKIDEKPQQIEMNCKMFGRASRGVAAKLGRCSTRVLGIDQIGHGMKRICGLHLLPASSAVVLEADVSAFIRTKNWGDRIKRRHSNGLKPGSSAQQYTSCSLPVWRRVMADAALKSFEDLLENVPKWIADIQAILKVSTDRQNEMLFEKQPTEAAPIPKKKSKSSSLRSFRSSENTKQKEDKDAKTNTPEPTLLRPQLPHMTESDALRLAQRKRKTESVCSGDQSGPSKYRSRSMVVVYYDGDVQKKFEELVRAVGVCRNGIRKGKMGAKVDGLSRADSSSSEASSGSDGEDASFSLHKLGYRSTRAKPVGSTLLGHKKDATMVFDKVDGLVDKAQSLCEKAAHQILRDGDCKQELETAMKSFDEAKTQAESEIPALRQRVEKAAERERRSDERRRDQEEAEERKRESGRELSGTEKQFTSFPPSDGKLEVDLEADDSDGDDGDFNAGFDLGHFQMRTYEFQTLVDHIILGNLRAFLGTSLISQAIRARTQLSPSFAADNSERNDKGAAVARRGPLRDLDPNNVLPTPATQPSLKVASGDDDLAITDEDETSPEPSRNTRAPRLGRQKVNYDMKYHPMDEVTRPKRAAKRIPASCPPKTSIKIDLETSDASSNVDLDFPSGDDESELEGKNSDKELVRKPDPRATRHSARSEARKAVNYSRKHHPQDHVLPGFQRRAKRIKLEHSDAVRKKSYAEGGLDDDDIGNLQQRSDSLMGSDTGIEGHVDEQKRTIDDLPIHSQSLGGSEEGNPDPKSYASFKNDSEAASMEDAGIGNSTDNESAHVDHMNESGVGQFDDMDYLGLFPAETCDNPEAQTSSLAANSKKEMVSVEEQIQLNRADASLTIVKPYFSGYQGYVLNPSALPFELSRAKMVDHAPSQPQDFDQPATGSPFSGSDTTSDNGKPKESQFALESNQETAPQASLASTSFACFEESSVNQRGASPSSSSNTLCAVDESSPEGLTPSFNLDDAKEKDGSTHSLVPVSAQLQPPPMEDADAHNLPSAYLPVMHTQHEDEDDLVSSLLSPLDQNESPAT</sequence>
<evidence type="ECO:0000256" key="5">
    <source>
        <dbReference type="SAM" id="MobiDB-lite"/>
    </source>
</evidence>
<reference evidence="9 10" key="1">
    <citation type="journal article" date="2018" name="BMC Genomics">
        <title>Genomic evidence for intraspecific hybridization in a clonal and extremely halotolerant yeast.</title>
        <authorList>
            <person name="Gostincar C."/>
            <person name="Stajich J.E."/>
            <person name="Zupancic J."/>
            <person name="Zalar P."/>
            <person name="Gunde-Cimerman N."/>
        </authorList>
    </citation>
    <scope>NUCLEOTIDE SEQUENCE [LARGE SCALE GENOMIC DNA]</scope>
    <source>
        <strain evidence="9 10">EXF-151</strain>
    </source>
</reference>
<feature type="compositionally biased region" description="Basic and acidic residues" evidence="5">
    <location>
        <begin position="1683"/>
        <end position="1697"/>
    </location>
</feature>
<organism evidence="9 10">
    <name type="scientific">Hortaea werneckii</name>
    <name type="common">Black yeast</name>
    <name type="synonym">Cladosporium werneckii</name>
    <dbReference type="NCBI Taxonomy" id="91943"/>
    <lineage>
        <taxon>Eukaryota</taxon>
        <taxon>Fungi</taxon>
        <taxon>Dikarya</taxon>
        <taxon>Ascomycota</taxon>
        <taxon>Pezizomycotina</taxon>
        <taxon>Dothideomycetes</taxon>
        <taxon>Dothideomycetidae</taxon>
        <taxon>Mycosphaerellales</taxon>
        <taxon>Teratosphaeriaceae</taxon>
        <taxon>Hortaea</taxon>
    </lineage>
</organism>
<feature type="region of interest" description="Disordered" evidence="5">
    <location>
        <begin position="1479"/>
        <end position="1555"/>
    </location>
</feature>
<feature type="compositionally biased region" description="Low complexity" evidence="5">
    <location>
        <begin position="1391"/>
        <end position="1402"/>
    </location>
</feature>
<dbReference type="EMBL" id="QWIN01000183">
    <property type="protein sequence ID" value="RMY57035.1"/>
    <property type="molecule type" value="Genomic_DNA"/>
</dbReference>
<feature type="compositionally biased region" description="Basic and acidic residues" evidence="5">
    <location>
        <begin position="1493"/>
        <end position="1528"/>
    </location>
</feature>
<feature type="compositionally biased region" description="Polar residues" evidence="5">
    <location>
        <begin position="1638"/>
        <end position="1647"/>
    </location>
</feature>
<evidence type="ECO:0000259" key="7">
    <source>
        <dbReference type="Pfam" id="PF17781"/>
    </source>
</evidence>
<dbReference type="InterPro" id="IPR012349">
    <property type="entry name" value="Split_barrel_FMN-bd"/>
</dbReference>
<dbReference type="VEuPathDB" id="FungiDB:BTJ68_14322"/>
<feature type="compositionally biased region" description="Basic and acidic residues" evidence="5">
    <location>
        <begin position="1741"/>
        <end position="1769"/>
    </location>
</feature>
<gene>
    <name evidence="9" type="ORF">D0865_03328</name>
</gene>
<feature type="compositionally biased region" description="Polar residues" evidence="5">
    <location>
        <begin position="2046"/>
        <end position="2062"/>
    </location>
</feature>
<feature type="region of interest" description="Disordered" evidence="5">
    <location>
        <begin position="918"/>
        <end position="937"/>
    </location>
</feature>
<evidence type="ECO:0000313" key="10">
    <source>
        <dbReference type="Proteomes" id="UP000270230"/>
    </source>
</evidence>
<evidence type="ECO:0000256" key="1">
    <source>
        <dbReference type="ARBA" id="ARBA00005460"/>
    </source>
</evidence>
<dbReference type="Gene3D" id="1.25.10.10">
    <property type="entry name" value="Leucine-rich Repeat Variant"/>
    <property type="match status" value="1"/>
</dbReference>
<dbReference type="Pfam" id="PF12766">
    <property type="entry name" value="Pyridox_oxase_2"/>
    <property type="match status" value="1"/>
</dbReference>
<feature type="region of interest" description="Disordered" evidence="5">
    <location>
        <begin position="1611"/>
        <end position="1789"/>
    </location>
</feature>
<accession>A0A3M7CY49</accession>
<dbReference type="InterPro" id="IPR024624">
    <property type="entry name" value="Pyridox_Oxase_Alr4036_FMN-bd"/>
</dbReference>
<feature type="domain" description="26S proteasome non-ATPase regulatory subunit RPN1 C-terminal" evidence="8">
    <location>
        <begin position="768"/>
        <end position="818"/>
    </location>
</feature>
<keyword evidence="2" id="KW-0677">Repeat</keyword>
<evidence type="ECO:0000256" key="4">
    <source>
        <dbReference type="ARBA" id="ARBA00057191"/>
    </source>
</evidence>
<evidence type="ECO:0000256" key="2">
    <source>
        <dbReference type="ARBA" id="ARBA00022737"/>
    </source>
</evidence>